<evidence type="ECO:0000313" key="2">
    <source>
        <dbReference type="EMBL" id="EED34960.1"/>
    </source>
</evidence>
<dbReference type="SUPFAM" id="SSF51182">
    <property type="entry name" value="RmlC-like cupins"/>
    <property type="match status" value="1"/>
</dbReference>
<sequence length="144" mass="15876">MTDLTDPHGLGDIVVKVDDKEWCDLGGGTQFKLLRCNMQSGEWTLYVRMEAGAAFAPHRHLSNSEYYVTKGELLYDVGSAPAGTYGYEPIGSIHTQARCEIDTEMIFMGRGAVAFTGDEGEIRFILDNEFLRDVTTGDVNADIS</sequence>
<dbReference type="AlphaFoldDB" id="B8KTY8"/>
<evidence type="ECO:0000313" key="3">
    <source>
        <dbReference type="Proteomes" id="UP000004699"/>
    </source>
</evidence>
<dbReference type="Proteomes" id="UP000004699">
    <property type="component" value="Unassembled WGS sequence"/>
</dbReference>
<proteinExistence type="predicted"/>
<dbReference type="Pfam" id="PF12973">
    <property type="entry name" value="Cupin_7"/>
    <property type="match status" value="1"/>
</dbReference>
<dbReference type="HOGENOM" id="CLU_1738288_0_0_6"/>
<dbReference type="InterPro" id="IPR011051">
    <property type="entry name" value="RmlC_Cupin_sf"/>
</dbReference>
<name>B8KTY8_9GAMM</name>
<protein>
    <recommendedName>
        <fullName evidence="1">ChrR-like cupin domain-containing protein</fullName>
    </recommendedName>
</protein>
<evidence type="ECO:0000259" key="1">
    <source>
        <dbReference type="Pfam" id="PF12973"/>
    </source>
</evidence>
<reference evidence="3" key="1">
    <citation type="journal article" date="2013" name="BMC Microbiol.">
        <title>Taxonomy and evolution of bacteriochlorophyll a-containing members of the OM60/NOR5 clade of marine gammaproteobacteria: description of Luminiphilus syltensis gen. nov., sp. nov., reclassification of Haliea rubra as Pseudohaliea rubra gen. nov., comb. nov., and emendation of Chromatocurvus halotolerans.</title>
        <authorList>
            <person name="Spring S."/>
            <person name="Riedel T."/>
            <person name="Sproer C."/>
            <person name="Yan S."/>
            <person name="Harder J."/>
            <person name="Fuchs B.M."/>
        </authorList>
    </citation>
    <scope>NUCLEOTIDE SEQUENCE [LARGE SCALE GENOMIC DNA]</scope>
    <source>
        <strain evidence="3">NOR51-B</strain>
    </source>
</reference>
<keyword evidence="3" id="KW-1185">Reference proteome</keyword>
<gene>
    <name evidence="2" type="ORF">NOR51B_900</name>
</gene>
<dbReference type="InterPro" id="IPR025979">
    <property type="entry name" value="ChrR-like_cupin_dom"/>
</dbReference>
<accession>B8KTY8</accession>
<dbReference type="EMBL" id="DS999411">
    <property type="protein sequence ID" value="EED34960.1"/>
    <property type="molecule type" value="Genomic_DNA"/>
</dbReference>
<dbReference type="STRING" id="565045.NOR51B_900"/>
<dbReference type="OrthoDB" id="9801227at2"/>
<dbReference type="RefSeq" id="WP_009019707.1">
    <property type="nucleotide sequence ID" value="NZ_DS999411.1"/>
</dbReference>
<dbReference type="InterPro" id="IPR014710">
    <property type="entry name" value="RmlC-like_jellyroll"/>
</dbReference>
<dbReference type="eggNOG" id="COG1917">
    <property type="taxonomic scope" value="Bacteria"/>
</dbReference>
<feature type="domain" description="ChrR-like cupin" evidence="1">
    <location>
        <begin position="12"/>
        <end position="114"/>
    </location>
</feature>
<dbReference type="Gene3D" id="2.60.120.10">
    <property type="entry name" value="Jelly Rolls"/>
    <property type="match status" value="1"/>
</dbReference>
<organism evidence="2 3">
    <name type="scientific">Luminiphilus syltensis NOR5-1B</name>
    <dbReference type="NCBI Taxonomy" id="565045"/>
    <lineage>
        <taxon>Bacteria</taxon>
        <taxon>Pseudomonadati</taxon>
        <taxon>Pseudomonadota</taxon>
        <taxon>Gammaproteobacteria</taxon>
        <taxon>Cellvibrionales</taxon>
        <taxon>Halieaceae</taxon>
        <taxon>Luminiphilus</taxon>
    </lineage>
</organism>